<sequence length="182" mass="21100">ASSIPKIIPPRLFHFLFLSFSRIMAFDVDDHEQQQQKHRRMTISTLTTCICWGIIVWRVDANGASLFCLSLQFHPQNCSNAEIRQIWQKPATKGSPKKPIRDNQRSGCGLEFTIEDGRPRCLIYNDIWQVTKRSQVERRAQVKDQRSNAICEVDLHEVEKLQVHNLMEIAQLAWQSGRPIMS</sequence>
<reference evidence="1 2" key="1">
    <citation type="journal article" date="2018" name="Science">
        <title>The opium poppy genome and morphinan production.</title>
        <authorList>
            <person name="Guo L."/>
            <person name="Winzer T."/>
            <person name="Yang X."/>
            <person name="Li Y."/>
            <person name="Ning Z."/>
            <person name="He Z."/>
            <person name="Teodor R."/>
            <person name="Lu Y."/>
            <person name="Bowser T.A."/>
            <person name="Graham I.A."/>
            <person name="Ye K."/>
        </authorList>
    </citation>
    <scope>NUCLEOTIDE SEQUENCE [LARGE SCALE GENOMIC DNA]</scope>
    <source>
        <strain evidence="2">cv. HN1</strain>
        <tissue evidence="1">Leaves</tissue>
    </source>
</reference>
<evidence type="ECO:0000313" key="1">
    <source>
        <dbReference type="EMBL" id="RZC72147.1"/>
    </source>
</evidence>
<keyword evidence="2" id="KW-1185">Reference proteome</keyword>
<dbReference type="Gramene" id="RZC72147">
    <property type="protein sequence ID" value="RZC72147"/>
    <property type="gene ID" value="C5167_035338"/>
</dbReference>
<dbReference type="EMBL" id="CM010721">
    <property type="protein sequence ID" value="RZC72147.1"/>
    <property type="molecule type" value="Genomic_DNA"/>
</dbReference>
<gene>
    <name evidence="1" type="ORF">C5167_035338</name>
</gene>
<name>A0A4Y7KH18_PAPSO</name>
<feature type="non-terminal residue" evidence="1">
    <location>
        <position position="1"/>
    </location>
</feature>
<organism evidence="1 2">
    <name type="scientific">Papaver somniferum</name>
    <name type="common">Opium poppy</name>
    <dbReference type="NCBI Taxonomy" id="3469"/>
    <lineage>
        <taxon>Eukaryota</taxon>
        <taxon>Viridiplantae</taxon>
        <taxon>Streptophyta</taxon>
        <taxon>Embryophyta</taxon>
        <taxon>Tracheophyta</taxon>
        <taxon>Spermatophyta</taxon>
        <taxon>Magnoliopsida</taxon>
        <taxon>Ranunculales</taxon>
        <taxon>Papaveraceae</taxon>
        <taxon>Papaveroideae</taxon>
        <taxon>Papaver</taxon>
    </lineage>
</organism>
<proteinExistence type="predicted"/>
<evidence type="ECO:0000313" key="2">
    <source>
        <dbReference type="Proteomes" id="UP000316621"/>
    </source>
</evidence>
<accession>A0A4Y7KH18</accession>
<dbReference type="AlphaFoldDB" id="A0A4Y7KH18"/>
<dbReference type="Proteomes" id="UP000316621">
    <property type="component" value="Chromosome 7"/>
</dbReference>
<protein>
    <submittedName>
        <fullName evidence="1">Uncharacterized protein</fullName>
    </submittedName>
</protein>